<name>A0AAU7CBY4_9BACT</name>
<evidence type="ECO:0000256" key="1">
    <source>
        <dbReference type="SAM" id="MobiDB-lite"/>
    </source>
</evidence>
<reference evidence="2" key="1">
    <citation type="submission" date="2024-05" db="EMBL/GenBank/DDBJ databases">
        <title>Planctomycetes of the genus Singulisphaera possess chitinolytic capabilities.</title>
        <authorList>
            <person name="Ivanova A."/>
        </authorList>
    </citation>
    <scope>NUCLEOTIDE SEQUENCE</scope>
    <source>
        <strain evidence="2">Ch08T</strain>
    </source>
</reference>
<feature type="region of interest" description="Disordered" evidence="1">
    <location>
        <begin position="139"/>
        <end position="164"/>
    </location>
</feature>
<sequence>MSGLSSVRGRVCLAILGLFAWNATRAEAGWPYQRRERVVIATVAPVAVPRSTAPLGTFTPTPVMTVRGNFPLGGGYSPADSFGDTSMDIYGPLSSLRATTAPVLSYSRGYDGRSMLNEGTSFSTPNLPSLSPVIYPTQATDVNGPRQMKNPPWWPKATNWIDQN</sequence>
<dbReference type="EMBL" id="CP155447">
    <property type="protein sequence ID" value="XBH02628.1"/>
    <property type="molecule type" value="Genomic_DNA"/>
</dbReference>
<accession>A0AAU7CBY4</accession>
<organism evidence="2">
    <name type="scientific">Singulisphaera sp. Ch08</name>
    <dbReference type="NCBI Taxonomy" id="3120278"/>
    <lineage>
        <taxon>Bacteria</taxon>
        <taxon>Pseudomonadati</taxon>
        <taxon>Planctomycetota</taxon>
        <taxon>Planctomycetia</taxon>
        <taxon>Isosphaerales</taxon>
        <taxon>Isosphaeraceae</taxon>
        <taxon>Singulisphaera</taxon>
    </lineage>
</organism>
<proteinExistence type="predicted"/>
<dbReference type="RefSeq" id="WP_406695369.1">
    <property type="nucleotide sequence ID" value="NZ_CP155447.1"/>
</dbReference>
<protein>
    <submittedName>
        <fullName evidence="2">Uncharacterized protein</fullName>
    </submittedName>
</protein>
<gene>
    <name evidence="2" type="ORF">V5E97_30530</name>
</gene>
<dbReference type="AlphaFoldDB" id="A0AAU7CBY4"/>
<evidence type="ECO:0000313" key="2">
    <source>
        <dbReference type="EMBL" id="XBH02628.1"/>
    </source>
</evidence>